<name>A0A919SVW1_9ACTN</name>
<accession>A0A919SVW1</accession>
<organism evidence="1 2">
    <name type="scientific">Winogradskya consettensis</name>
    <dbReference type="NCBI Taxonomy" id="113560"/>
    <lineage>
        <taxon>Bacteria</taxon>
        <taxon>Bacillati</taxon>
        <taxon>Actinomycetota</taxon>
        <taxon>Actinomycetes</taxon>
        <taxon>Micromonosporales</taxon>
        <taxon>Micromonosporaceae</taxon>
        <taxon>Winogradskya</taxon>
    </lineage>
</organism>
<evidence type="ECO:0000313" key="2">
    <source>
        <dbReference type="Proteomes" id="UP000680865"/>
    </source>
</evidence>
<proteinExistence type="predicted"/>
<sequence length="157" mass="17675">MRLNSGVTRMNKQPDPTPATWTIEVCKTRAGREPFTTFLSSLNPYQRAIAATAIRTVLATRGHAVCETEWGKPLGKGLYEFRVRRTLAAICSEAGIEPPSGIPGGGRVLLRVFFVAYGDRIVLLLGGYNKGRDPSRFRQLREIRRARSILREFRRDQ</sequence>
<comment type="caution">
    <text evidence="1">The sequence shown here is derived from an EMBL/GenBank/DDBJ whole genome shotgun (WGS) entry which is preliminary data.</text>
</comment>
<dbReference type="AlphaFoldDB" id="A0A919SVW1"/>
<keyword evidence="2" id="KW-1185">Reference proteome</keyword>
<protein>
    <submittedName>
        <fullName evidence="1">Uncharacterized protein</fullName>
    </submittedName>
</protein>
<dbReference type="EMBL" id="BOQP01000034">
    <property type="protein sequence ID" value="GIM77988.1"/>
    <property type="molecule type" value="Genomic_DNA"/>
</dbReference>
<dbReference type="Proteomes" id="UP000680865">
    <property type="component" value="Unassembled WGS sequence"/>
</dbReference>
<gene>
    <name evidence="1" type="ORF">Aco04nite_58100</name>
</gene>
<reference evidence="1" key="1">
    <citation type="submission" date="2021-03" db="EMBL/GenBank/DDBJ databases">
        <title>Whole genome shotgun sequence of Actinoplanes consettensis NBRC 14913.</title>
        <authorList>
            <person name="Komaki H."/>
            <person name="Tamura T."/>
        </authorList>
    </citation>
    <scope>NUCLEOTIDE SEQUENCE</scope>
    <source>
        <strain evidence="1">NBRC 14913</strain>
    </source>
</reference>
<evidence type="ECO:0000313" key="1">
    <source>
        <dbReference type="EMBL" id="GIM77988.1"/>
    </source>
</evidence>